<evidence type="ECO:0000313" key="4">
    <source>
        <dbReference type="Proteomes" id="UP000014155"/>
    </source>
</evidence>
<protein>
    <submittedName>
        <fullName evidence="3">Transglutaminase</fullName>
    </submittedName>
</protein>
<gene>
    <name evidence="3" type="ORF">CTER_0681</name>
</gene>
<dbReference type="PATRIC" id="fig|1195236.3.peg.975"/>
<evidence type="ECO:0000256" key="1">
    <source>
        <dbReference type="SAM" id="Phobius"/>
    </source>
</evidence>
<dbReference type="PANTHER" id="PTHR42736:SF1">
    <property type="entry name" value="PROTEIN-GLUTAMINE GAMMA-GLUTAMYLTRANSFERASE"/>
    <property type="match status" value="1"/>
</dbReference>
<accession>S0FM47</accession>
<dbReference type="AlphaFoldDB" id="S0FM47"/>
<feature type="transmembrane region" description="Helical" evidence="1">
    <location>
        <begin position="7"/>
        <end position="31"/>
    </location>
</feature>
<evidence type="ECO:0000259" key="2">
    <source>
        <dbReference type="SMART" id="SM00460"/>
    </source>
</evidence>
<keyword evidence="1" id="KW-0472">Membrane</keyword>
<dbReference type="RefSeq" id="WP_004624218.1">
    <property type="nucleotide sequence ID" value="NZ_AORV01000021.1"/>
</dbReference>
<dbReference type="SUPFAM" id="SSF54001">
    <property type="entry name" value="Cysteine proteinases"/>
    <property type="match status" value="1"/>
</dbReference>
<dbReference type="STRING" id="1195236.CTER_0681"/>
<keyword evidence="4" id="KW-1185">Reference proteome</keyword>
<dbReference type="InterPro" id="IPR038765">
    <property type="entry name" value="Papain-like_cys_pep_sf"/>
</dbReference>
<reference evidence="3 4" key="1">
    <citation type="journal article" date="2013" name="Genome Announc.">
        <title>Draft Genome Sequence of the Cellulolytic, Mesophilic, Anaerobic Bacterium Clostridium termitidis Strain CT1112 (DSM 5398).</title>
        <authorList>
            <person name="Lal S."/>
            <person name="Ramachandran U."/>
            <person name="Zhang X."/>
            <person name="Munir R."/>
            <person name="Sparling R."/>
            <person name="Levin D.B."/>
        </authorList>
    </citation>
    <scope>NUCLEOTIDE SEQUENCE [LARGE SCALE GENOMIC DNA]</scope>
    <source>
        <strain evidence="3 4">CT1112</strain>
    </source>
</reference>
<dbReference type="InterPro" id="IPR052901">
    <property type="entry name" value="Bact_TGase-like"/>
</dbReference>
<organism evidence="3 4">
    <name type="scientific">Ruminiclostridium cellobioparum subsp. termitidis CT1112</name>
    <dbReference type="NCBI Taxonomy" id="1195236"/>
    <lineage>
        <taxon>Bacteria</taxon>
        <taxon>Bacillati</taxon>
        <taxon>Bacillota</taxon>
        <taxon>Clostridia</taxon>
        <taxon>Eubacteriales</taxon>
        <taxon>Oscillospiraceae</taxon>
        <taxon>Ruminiclostridium</taxon>
    </lineage>
</organism>
<dbReference type="InterPro" id="IPR002931">
    <property type="entry name" value="Transglutaminase-like"/>
</dbReference>
<sequence>MTRENKFGMLANLILVMLMSASISQTLYTSLFMTRTLSLMIFIAVIPITLLFFVMFRTKLSSLVSCILIAVILTAGSAVIIFKTGIESALIWLNRYSIWFVDITNGYKDISVPVFTTITILSTAFIITLFVFIFTIKFYNFYVTTIMFFSIFFVQLQLNISGSDLSFVLFIFSFLLYYFFYILQKRNGEKTYDAGNRIKYLIYILPVCIIVIAITFMFPLNQGRFSIPWLDTRIDKTIDRVINKFSGVDVSSFDYFSFGISGFGKTDKLGGNLKLNNTHVMNVKTDHSNLYLRAASKVNYDGHRWYTDEGNFNSLGLGLVYDRQFNSDTSLMFMGLLSALKGRTFSLDMNQNDYFESSAAEVEFVNMKTKSIFMPVKAYNLKFRSPQEVLLDNEQMLSTKDIKGKGFSYNLRYFNLNLKSEKLIDLLRKSSKSDVRTSIRNQYNVRILNSDSATPAGSTDINDSNAAPASNINDTADSIYTNYTRLPDTVTPRVRELAQEITKDKSNNYDRAKAIETYLSKNYPYTLAPGTPPRSRDFVDYFLFDGKKGYCTYYASAMTVLLRCLDIPARYVEGYILPPEKKDGVYKVTNQQAHAWVEVYFDGFGWIPFEPTSPFVANLYNDRTISATISSDMLDTGYNDYMEMMDRYRNQGAAVTYDFDTETETDSGMKKPVLTLIIISAAIGLIVLVMGTIASINYFKFYNLQRKIKKGDPNSSMLIAYSYILKALKFQGVTLHPGETPTQFSERVEKIFDIKSFSFNKTSFTKISGYYVKARYSRDPLTHKEIEQTLEFINVLLELIFEKSGRFKFGFSRYLLGRF</sequence>
<dbReference type="eggNOG" id="COG1305">
    <property type="taxonomic scope" value="Bacteria"/>
</dbReference>
<proteinExistence type="predicted"/>
<feature type="transmembrane region" description="Helical" evidence="1">
    <location>
        <begin position="164"/>
        <end position="180"/>
    </location>
</feature>
<feature type="domain" description="Transglutaminase-like" evidence="2">
    <location>
        <begin position="543"/>
        <end position="613"/>
    </location>
</feature>
<keyword evidence="1" id="KW-0812">Transmembrane</keyword>
<dbReference type="Gene3D" id="3.10.620.30">
    <property type="match status" value="1"/>
</dbReference>
<keyword evidence="1" id="KW-1133">Transmembrane helix</keyword>
<dbReference type="Pfam" id="PF01841">
    <property type="entry name" value="Transglut_core"/>
    <property type="match status" value="1"/>
</dbReference>
<feature type="transmembrane region" description="Helical" evidence="1">
    <location>
        <begin position="200"/>
        <end position="220"/>
    </location>
</feature>
<name>S0FM47_RUMCE</name>
<feature type="transmembrane region" description="Helical" evidence="1">
    <location>
        <begin position="37"/>
        <end position="56"/>
    </location>
</feature>
<dbReference type="EMBL" id="AORV01000021">
    <property type="protein sequence ID" value="EMS73305.1"/>
    <property type="molecule type" value="Genomic_DNA"/>
</dbReference>
<feature type="transmembrane region" description="Helical" evidence="1">
    <location>
        <begin position="63"/>
        <end position="82"/>
    </location>
</feature>
<dbReference type="PANTHER" id="PTHR42736">
    <property type="entry name" value="PROTEIN-GLUTAMINE GAMMA-GLUTAMYLTRANSFERASE"/>
    <property type="match status" value="1"/>
</dbReference>
<feature type="transmembrane region" description="Helical" evidence="1">
    <location>
        <begin position="141"/>
        <end position="158"/>
    </location>
</feature>
<comment type="caution">
    <text evidence="3">The sequence shown here is derived from an EMBL/GenBank/DDBJ whole genome shotgun (WGS) entry which is preliminary data.</text>
</comment>
<dbReference type="Proteomes" id="UP000014155">
    <property type="component" value="Unassembled WGS sequence"/>
</dbReference>
<feature type="transmembrane region" description="Helical" evidence="1">
    <location>
        <begin position="110"/>
        <end position="134"/>
    </location>
</feature>
<dbReference type="SMART" id="SM00460">
    <property type="entry name" value="TGc"/>
    <property type="match status" value="1"/>
</dbReference>
<evidence type="ECO:0000313" key="3">
    <source>
        <dbReference type="EMBL" id="EMS73305.1"/>
    </source>
</evidence>
<feature type="transmembrane region" description="Helical" evidence="1">
    <location>
        <begin position="673"/>
        <end position="699"/>
    </location>
</feature>